<dbReference type="Proteomes" id="UP000279259">
    <property type="component" value="Unassembled WGS sequence"/>
</dbReference>
<dbReference type="PANTHER" id="PTHR34818:SF1">
    <property type="entry name" value="PROTEIN BLI-3"/>
    <property type="match status" value="1"/>
</dbReference>
<evidence type="ECO:0000313" key="3">
    <source>
        <dbReference type="EMBL" id="RSH91417.1"/>
    </source>
</evidence>
<dbReference type="EMBL" id="RSCD01000008">
    <property type="protein sequence ID" value="RSH91417.1"/>
    <property type="molecule type" value="Genomic_DNA"/>
</dbReference>
<evidence type="ECO:0000256" key="1">
    <source>
        <dbReference type="SAM" id="MobiDB-lite"/>
    </source>
</evidence>
<proteinExistence type="predicted"/>
<evidence type="ECO:0000259" key="2">
    <source>
        <dbReference type="Pfam" id="PF16242"/>
    </source>
</evidence>
<feature type="region of interest" description="Disordered" evidence="1">
    <location>
        <begin position="51"/>
        <end position="87"/>
    </location>
</feature>
<evidence type="ECO:0000313" key="4">
    <source>
        <dbReference type="Proteomes" id="UP000279259"/>
    </source>
</evidence>
<dbReference type="PANTHER" id="PTHR34818">
    <property type="entry name" value="PROTEIN BLI-3"/>
    <property type="match status" value="1"/>
</dbReference>
<dbReference type="InterPro" id="IPR038725">
    <property type="entry name" value="YdaG_split_barrel_FMN-bd"/>
</dbReference>
<dbReference type="OrthoDB" id="434253at2759"/>
<dbReference type="Pfam" id="PF16242">
    <property type="entry name" value="Pyrid_ox_like"/>
    <property type="match status" value="1"/>
</dbReference>
<accession>A0A427YK16</accession>
<keyword evidence="4" id="KW-1185">Reference proteome</keyword>
<dbReference type="STRING" id="1890683.A0A427YK16"/>
<gene>
    <name evidence="3" type="ORF">EHS25_009716</name>
</gene>
<dbReference type="InterPro" id="IPR012349">
    <property type="entry name" value="Split_barrel_FMN-bd"/>
</dbReference>
<feature type="compositionally biased region" description="Polar residues" evidence="1">
    <location>
        <begin position="71"/>
        <end position="87"/>
    </location>
</feature>
<dbReference type="SUPFAM" id="SSF50475">
    <property type="entry name" value="FMN-binding split barrel"/>
    <property type="match status" value="1"/>
</dbReference>
<organism evidence="3 4">
    <name type="scientific">Saitozyma podzolica</name>
    <dbReference type="NCBI Taxonomy" id="1890683"/>
    <lineage>
        <taxon>Eukaryota</taxon>
        <taxon>Fungi</taxon>
        <taxon>Dikarya</taxon>
        <taxon>Basidiomycota</taxon>
        <taxon>Agaricomycotina</taxon>
        <taxon>Tremellomycetes</taxon>
        <taxon>Tremellales</taxon>
        <taxon>Trimorphomycetaceae</taxon>
        <taxon>Saitozyma</taxon>
    </lineage>
</organism>
<reference evidence="3 4" key="1">
    <citation type="submission" date="2018-11" db="EMBL/GenBank/DDBJ databases">
        <title>Genome sequence of Saitozyma podzolica DSM 27192.</title>
        <authorList>
            <person name="Aliyu H."/>
            <person name="Gorte O."/>
            <person name="Ochsenreither K."/>
        </authorList>
    </citation>
    <scope>NUCLEOTIDE SEQUENCE [LARGE SCALE GENOMIC DNA]</scope>
    <source>
        <strain evidence="3 4">DSM 27192</strain>
    </source>
</reference>
<dbReference type="InterPro" id="IPR052917">
    <property type="entry name" value="Stress-Dev_Protein"/>
</dbReference>
<dbReference type="Gene3D" id="2.30.110.10">
    <property type="entry name" value="Electron Transport, Fmn-binding Protein, Chain A"/>
    <property type="match status" value="2"/>
</dbReference>
<protein>
    <recommendedName>
        <fullName evidence="2">General stress protein FMN-binding split barrel domain-containing protein</fullName>
    </recommendedName>
</protein>
<name>A0A427YK16_9TREE</name>
<dbReference type="AlphaFoldDB" id="A0A427YK16"/>
<comment type="caution">
    <text evidence="3">The sequence shown here is derived from an EMBL/GenBank/DDBJ whole genome shotgun (WGS) entry which is preliminary data.</text>
</comment>
<feature type="domain" description="General stress protein FMN-binding split barrel" evidence="2">
    <location>
        <begin position="179"/>
        <end position="274"/>
    </location>
</feature>
<sequence length="300" mass="32545">MSSALRVLPRTLPPRHIAITTRLVLPLTSASVPLSQIQLNQARSVNNTYHYHSSPHTRLAHTPRTAAKMSASGSGNDQYSAKSGASPSLTEKLSALRGFLGKHKTVMLTTHAPDGSLHSRCMVPAEITKDWKFRFIYDCESYKDTEIGKDGVLLGAEQLPSQLPIPDVSLDRPADTTSRHVNIAVDGMEKSDGWASIAGRANRTNEEGLVAKLYNPTIKAWFGDKGDGVHTGEPSDPRMAVLEVKVDEIRHYHQQKTAVGVAVDVVASAISGKTATPGEIRTIKGEEIQGAWEKGQLKEP</sequence>